<gene>
    <name evidence="4" type="ORF">WMSIL1_LOCUS5709</name>
</gene>
<feature type="compositionally biased region" description="Basic and acidic residues" evidence="2">
    <location>
        <begin position="526"/>
        <end position="535"/>
    </location>
</feature>
<evidence type="ECO:0000313" key="5">
    <source>
        <dbReference type="Proteomes" id="UP000321570"/>
    </source>
</evidence>
<dbReference type="PANTHER" id="PTHR46424">
    <property type="entry name" value="UBX DOMAIN-CONTAINING PROTEIN 4"/>
    <property type="match status" value="1"/>
</dbReference>
<dbReference type="InterPro" id="IPR001012">
    <property type="entry name" value="UBX_dom"/>
</dbReference>
<sequence>MEWFSGDIAQCIIKVKTDRKLLLVFLKNEENISEQISIALNSNEVADQCRDIICLQLQIGSLPFTQFCAVYPVPSVPCIHLISPFGEVLSVKSADFTQVQISQWLQETITNFHMNRDMEGKVAEEKLQDQQVSVENAYEKTDEKSQEYQALQTETGKEAKLTQSETIDLPPSSSNNESIPSNPDDIVIESSQENNGEQASQLGLSLEEKIEHAKRLLEEKRKAKAVDEFQKDQEAEIRRRELGCSLTEFKRMQREREIRERLEEQKRERAEREVDRRQILAQIKADRREYMAASAPKSTASDSSSSEKTFVPNPNEVRLQIRLPDGAHMVGVFSAETHLGTDVREYIAARVQGKEISAYNGVTVPPLSEAMRKSFASVVSIGYTFHQTRPSPPRSFSAEDESTKTLLDLGLWPSSILILHGTSTSYSHSTGSVTEYSQNIISYVCGVVWNGIRGAGEAVYYLGYGLINLGQNAWQTLFGAGGDQGGRTVGRAPGGRHPESRSRSSGENSNEGRAYRRQGKISRLSHMPDDTDEQARWNGNSTTQL</sequence>
<name>A0A564YEL6_HYMDI</name>
<protein>
    <recommendedName>
        <fullName evidence="1">UBX domain-containing protein 4</fullName>
    </recommendedName>
</protein>
<feature type="compositionally biased region" description="Low complexity" evidence="2">
    <location>
        <begin position="292"/>
        <end position="306"/>
    </location>
</feature>
<dbReference type="SMART" id="SM00166">
    <property type="entry name" value="UBX"/>
    <property type="match status" value="1"/>
</dbReference>
<dbReference type="EMBL" id="CABIJS010000188">
    <property type="protein sequence ID" value="VUZ45732.1"/>
    <property type="molecule type" value="Genomic_DNA"/>
</dbReference>
<dbReference type="Proteomes" id="UP000321570">
    <property type="component" value="Unassembled WGS sequence"/>
</dbReference>
<evidence type="ECO:0000256" key="1">
    <source>
        <dbReference type="ARBA" id="ARBA00040925"/>
    </source>
</evidence>
<organism evidence="4 5">
    <name type="scientific">Hymenolepis diminuta</name>
    <name type="common">Rat tapeworm</name>
    <dbReference type="NCBI Taxonomy" id="6216"/>
    <lineage>
        <taxon>Eukaryota</taxon>
        <taxon>Metazoa</taxon>
        <taxon>Spiralia</taxon>
        <taxon>Lophotrochozoa</taxon>
        <taxon>Platyhelminthes</taxon>
        <taxon>Cestoda</taxon>
        <taxon>Eucestoda</taxon>
        <taxon>Cyclophyllidea</taxon>
        <taxon>Hymenolepididae</taxon>
        <taxon>Hymenolepis</taxon>
    </lineage>
</organism>
<dbReference type="PANTHER" id="PTHR46424:SF1">
    <property type="entry name" value="UBX DOMAIN-CONTAINING PROTEIN 4"/>
    <property type="match status" value="1"/>
</dbReference>
<dbReference type="SUPFAM" id="SSF54236">
    <property type="entry name" value="Ubiquitin-like"/>
    <property type="match status" value="1"/>
</dbReference>
<evidence type="ECO:0000313" key="4">
    <source>
        <dbReference type="EMBL" id="VUZ45732.1"/>
    </source>
</evidence>
<feature type="region of interest" description="Disordered" evidence="2">
    <location>
        <begin position="292"/>
        <end position="311"/>
    </location>
</feature>
<reference evidence="4 5" key="1">
    <citation type="submission" date="2019-07" db="EMBL/GenBank/DDBJ databases">
        <authorList>
            <person name="Jastrzebski P J."/>
            <person name="Paukszto L."/>
            <person name="Jastrzebski P J."/>
        </authorList>
    </citation>
    <scope>NUCLEOTIDE SEQUENCE [LARGE SCALE GENOMIC DNA]</scope>
    <source>
        <strain evidence="4 5">WMS-il1</strain>
    </source>
</reference>
<dbReference type="PROSITE" id="PS50033">
    <property type="entry name" value="UBX"/>
    <property type="match status" value="1"/>
</dbReference>
<evidence type="ECO:0000259" key="3">
    <source>
        <dbReference type="PROSITE" id="PS50033"/>
    </source>
</evidence>
<dbReference type="GO" id="GO:0036503">
    <property type="term" value="P:ERAD pathway"/>
    <property type="evidence" value="ECO:0007669"/>
    <property type="project" value="TreeGrafter"/>
</dbReference>
<feature type="compositionally biased region" description="Low complexity" evidence="2">
    <location>
        <begin position="170"/>
        <end position="183"/>
    </location>
</feature>
<keyword evidence="5" id="KW-1185">Reference proteome</keyword>
<dbReference type="InterPro" id="IPR029071">
    <property type="entry name" value="Ubiquitin-like_domsf"/>
</dbReference>
<accession>A0A564YEL6</accession>
<dbReference type="Gene3D" id="3.10.20.90">
    <property type="entry name" value="Phosphatidylinositol 3-kinase Catalytic Subunit, Chain A, domain 1"/>
    <property type="match status" value="1"/>
</dbReference>
<dbReference type="AlphaFoldDB" id="A0A564YEL6"/>
<feature type="region of interest" description="Disordered" evidence="2">
    <location>
        <begin position="152"/>
        <end position="186"/>
    </location>
</feature>
<dbReference type="GO" id="GO:0005783">
    <property type="term" value="C:endoplasmic reticulum"/>
    <property type="evidence" value="ECO:0007669"/>
    <property type="project" value="TreeGrafter"/>
</dbReference>
<dbReference type="Pfam" id="PF00789">
    <property type="entry name" value="UBX"/>
    <property type="match status" value="1"/>
</dbReference>
<proteinExistence type="predicted"/>
<feature type="region of interest" description="Disordered" evidence="2">
    <location>
        <begin position="484"/>
        <end position="545"/>
    </location>
</feature>
<feature type="domain" description="UBX" evidence="3">
    <location>
        <begin position="312"/>
        <end position="419"/>
    </location>
</feature>
<evidence type="ECO:0000256" key="2">
    <source>
        <dbReference type="SAM" id="MobiDB-lite"/>
    </source>
</evidence>